<name>A0AAW7Z5E2_9ALTE</name>
<organism evidence="4 6">
    <name type="scientific">Alteromonas stellipolaris</name>
    <dbReference type="NCBI Taxonomy" id="233316"/>
    <lineage>
        <taxon>Bacteria</taxon>
        <taxon>Pseudomonadati</taxon>
        <taxon>Pseudomonadota</taxon>
        <taxon>Gammaproteobacteria</taxon>
        <taxon>Alteromonadales</taxon>
        <taxon>Alteromonadaceae</taxon>
        <taxon>Alteromonas/Salinimonas group</taxon>
        <taxon>Alteromonas</taxon>
    </lineage>
</organism>
<dbReference type="EMBL" id="JAUOQI010000016">
    <property type="protein sequence ID" value="MDO6579217.1"/>
    <property type="molecule type" value="Genomic_DNA"/>
</dbReference>
<gene>
    <name evidence="3" type="ORF">AVL57_15685</name>
    <name evidence="4" type="ORF">Q4527_17570</name>
</gene>
<dbReference type="PANTHER" id="PTHR43540">
    <property type="entry name" value="PEROXYUREIDOACRYLATE/UREIDOACRYLATE AMIDOHYDROLASE-RELATED"/>
    <property type="match status" value="1"/>
</dbReference>
<dbReference type="GO" id="GO:0016787">
    <property type="term" value="F:hydrolase activity"/>
    <property type="evidence" value="ECO:0007669"/>
    <property type="project" value="UniProtKB-KW"/>
</dbReference>
<protein>
    <submittedName>
        <fullName evidence="3 4">Isochorismatase</fullName>
    </submittedName>
</protein>
<dbReference type="Gene3D" id="3.40.50.850">
    <property type="entry name" value="Isochorismatase-like"/>
    <property type="match status" value="1"/>
</dbReference>
<dbReference type="Proteomes" id="UP000056750">
    <property type="component" value="Chromosome"/>
</dbReference>
<keyword evidence="5" id="KW-1185">Reference proteome</keyword>
<evidence type="ECO:0000313" key="6">
    <source>
        <dbReference type="Proteomes" id="UP001170717"/>
    </source>
</evidence>
<keyword evidence="1" id="KW-0378">Hydrolase</keyword>
<dbReference type="RefSeq" id="WP_057790197.1">
    <property type="nucleotide sequence ID" value="NZ_CAXIBE010000017.1"/>
</dbReference>
<evidence type="ECO:0000256" key="1">
    <source>
        <dbReference type="ARBA" id="ARBA00022801"/>
    </source>
</evidence>
<proteinExistence type="predicted"/>
<evidence type="ECO:0000313" key="4">
    <source>
        <dbReference type="EMBL" id="MDO6579217.1"/>
    </source>
</evidence>
<dbReference type="Pfam" id="PF00857">
    <property type="entry name" value="Isochorismatase"/>
    <property type="match status" value="1"/>
</dbReference>
<feature type="domain" description="Isochorismatase-like" evidence="2">
    <location>
        <begin position="20"/>
        <end position="192"/>
    </location>
</feature>
<dbReference type="AlphaFoldDB" id="A0AAW7Z5E2"/>
<dbReference type="InterPro" id="IPR036380">
    <property type="entry name" value="Isochorismatase-like_sf"/>
</dbReference>
<dbReference type="PANTHER" id="PTHR43540:SF1">
    <property type="entry name" value="ISOCHORISMATASE HYDROLASE"/>
    <property type="match status" value="1"/>
</dbReference>
<dbReference type="KEGG" id="asq:AVL57_15685"/>
<dbReference type="GeneID" id="83259161"/>
<dbReference type="InterPro" id="IPR000868">
    <property type="entry name" value="Isochorismatase-like_dom"/>
</dbReference>
<dbReference type="EMBL" id="CP013926">
    <property type="protein sequence ID" value="AMJ75278.1"/>
    <property type="molecule type" value="Genomic_DNA"/>
</dbReference>
<accession>A0AAW7Z5E2</accession>
<evidence type="ECO:0000259" key="2">
    <source>
        <dbReference type="Pfam" id="PF00857"/>
    </source>
</evidence>
<evidence type="ECO:0000313" key="5">
    <source>
        <dbReference type="Proteomes" id="UP000056750"/>
    </source>
</evidence>
<sequence length="209" mass="22597">MQLSSSDLLSQGVVFGVRPALIVVDMTVGFASPESPLGGVFDSEITAAEALIQDFYGADLPVYFSTVVYDNDSQQSVFRQHLPDLDMLARGSRWVEIDPRLSFSDNATLIEKTAPSAFFGTQLNEKLKAGGVDSVVVCGLTTSGCVRATAVDALSCNFPVWVVEEACGDRNIDAHKANLHDLHAKYTEVVSLDTVSSYFAKREAEDDHA</sequence>
<dbReference type="InterPro" id="IPR050272">
    <property type="entry name" value="Isochorismatase-like_hydrls"/>
</dbReference>
<dbReference type="SUPFAM" id="SSF52499">
    <property type="entry name" value="Isochorismatase-like hydrolases"/>
    <property type="match status" value="1"/>
</dbReference>
<reference evidence="4" key="2">
    <citation type="submission" date="2023-07" db="EMBL/GenBank/DDBJ databases">
        <title>Genome content predicts the carbon catabolic preferences of heterotrophic bacteria.</title>
        <authorList>
            <person name="Gralka M."/>
        </authorList>
    </citation>
    <scope>NUCLEOTIDE SEQUENCE</scope>
    <source>
        <strain evidence="4">F2M12</strain>
    </source>
</reference>
<dbReference type="Proteomes" id="UP001170717">
    <property type="component" value="Unassembled WGS sequence"/>
</dbReference>
<evidence type="ECO:0000313" key="3">
    <source>
        <dbReference type="EMBL" id="AMJ75278.1"/>
    </source>
</evidence>
<reference evidence="3 5" key="1">
    <citation type="submission" date="2015-12" db="EMBL/GenBank/DDBJ databases">
        <title>Intraspecies pangenome expansion in the marine bacterium Alteromonas.</title>
        <authorList>
            <person name="Lopez-Perez M."/>
            <person name="Rodriguez-Valera F."/>
        </authorList>
    </citation>
    <scope>NUCLEOTIDE SEQUENCE [LARGE SCALE GENOMIC DNA]</scope>
    <source>
        <strain evidence="3 5">LMG 21861</strain>
    </source>
</reference>